<organism evidence="4 5">
    <name type="scientific">Pontibacillus salipaludis</name>
    <dbReference type="NCBI Taxonomy" id="1697394"/>
    <lineage>
        <taxon>Bacteria</taxon>
        <taxon>Bacillati</taxon>
        <taxon>Bacillota</taxon>
        <taxon>Bacilli</taxon>
        <taxon>Bacillales</taxon>
        <taxon>Bacillaceae</taxon>
        <taxon>Pontibacillus</taxon>
    </lineage>
</organism>
<feature type="domain" description="Beta-lactamase-related" evidence="3">
    <location>
        <begin position="22"/>
        <end position="328"/>
    </location>
</feature>
<dbReference type="InterPro" id="IPR012338">
    <property type="entry name" value="Beta-lactam/transpept-like"/>
</dbReference>
<gene>
    <name evidence="4" type="ORF">GCM10011389_19200</name>
</gene>
<keyword evidence="2" id="KW-0472">Membrane</keyword>
<dbReference type="PANTHER" id="PTHR46825">
    <property type="entry name" value="D-ALANYL-D-ALANINE-CARBOXYPEPTIDASE/ENDOPEPTIDASE AMPH"/>
    <property type="match status" value="1"/>
</dbReference>
<dbReference type="EMBL" id="BMIN01000007">
    <property type="protein sequence ID" value="GGD11876.1"/>
    <property type="molecule type" value="Genomic_DNA"/>
</dbReference>
<protein>
    <submittedName>
        <fullName evidence="4">Penicillin-binding protein</fullName>
    </submittedName>
</protein>
<name>A0ABQ1Q4G9_9BACI</name>
<evidence type="ECO:0000259" key="3">
    <source>
        <dbReference type="Pfam" id="PF00144"/>
    </source>
</evidence>
<dbReference type="Pfam" id="PF00144">
    <property type="entry name" value="Beta-lactamase"/>
    <property type="match status" value="1"/>
</dbReference>
<dbReference type="Gene3D" id="3.40.710.10">
    <property type="entry name" value="DD-peptidase/beta-lactamase superfamily"/>
    <property type="match status" value="1"/>
</dbReference>
<sequence>MNRSAIAIRQKLEDQMLRTHFSGSIYIEQKNEVLFEAAGGDANRSEERKNTIDTRFGIASGCKLFTAIAICQLVDKGVITFYSKLSHCVDQSFPTFDEGITIHHLLTHTSGIPDYFDEEEMDDFEALWKTVPMYTLRNCSDFLPMFEKGRMKFQPGDDFHYNNAGYILLGLVVEAQTGMKFQEYIEEHVFKPAGMMSSGYFALDQLPSNVAYGYVELDDGSWKTNQYSIPVIGGADGGAYVTAPDMGRLWNALTGGRLLGEETQHEMFTAHVDVRKDVYYGYGLWIHNKEEQIYKYHVMGYDPGVSFHSAYYPNADIVLAVPSNHSDDAYDVMKAVEDTLID</sequence>
<reference evidence="5" key="1">
    <citation type="journal article" date="2019" name="Int. J. Syst. Evol. Microbiol.">
        <title>The Global Catalogue of Microorganisms (GCM) 10K type strain sequencing project: providing services to taxonomists for standard genome sequencing and annotation.</title>
        <authorList>
            <consortium name="The Broad Institute Genomics Platform"/>
            <consortium name="The Broad Institute Genome Sequencing Center for Infectious Disease"/>
            <person name="Wu L."/>
            <person name="Ma J."/>
        </authorList>
    </citation>
    <scope>NUCLEOTIDE SEQUENCE [LARGE SCALE GENOMIC DNA]</scope>
    <source>
        <strain evidence="5">CGMCC 1.15353</strain>
    </source>
</reference>
<dbReference type="InterPro" id="IPR001466">
    <property type="entry name" value="Beta-lactam-related"/>
</dbReference>
<dbReference type="Proteomes" id="UP000642571">
    <property type="component" value="Unassembled WGS sequence"/>
</dbReference>
<keyword evidence="5" id="KW-1185">Reference proteome</keyword>
<evidence type="ECO:0000313" key="5">
    <source>
        <dbReference type="Proteomes" id="UP000642571"/>
    </source>
</evidence>
<comment type="caution">
    <text evidence="4">The sequence shown here is derived from an EMBL/GenBank/DDBJ whole genome shotgun (WGS) entry which is preliminary data.</text>
</comment>
<evidence type="ECO:0000256" key="1">
    <source>
        <dbReference type="ARBA" id="ARBA00004370"/>
    </source>
</evidence>
<accession>A0ABQ1Q4G9</accession>
<dbReference type="PANTHER" id="PTHR46825:SF11">
    <property type="entry name" value="PENICILLIN-BINDING PROTEIN 4"/>
    <property type="match status" value="1"/>
</dbReference>
<dbReference type="SUPFAM" id="SSF56601">
    <property type="entry name" value="beta-lactamase/transpeptidase-like"/>
    <property type="match status" value="1"/>
</dbReference>
<evidence type="ECO:0000256" key="2">
    <source>
        <dbReference type="ARBA" id="ARBA00023136"/>
    </source>
</evidence>
<comment type="subcellular location">
    <subcellularLocation>
        <location evidence="1">Membrane</location>
    </subcellularLocation>
</comment>
<evidence type="ECO:0000313" key="4">
    <source>
        <dbReference type="EMBL" id="GGD11876.1"/>
    </source>
</evidence>
<proteinExistence type="predicted"/>
<dbReference type="RefSeq" id="WP_188653181.1">
    <property type="nucleotide sequence ID" value="NZ_BMIN01000007.1"/>
</dbReference>
<dbReference type="InterPro" id="IPR050491">
    <property type="entry name" value="AmpC-like"/>
</dbReference>